<accession>A0A3M8B739</accession>
<reference evidence="3 4" key="1">
    <citation type="submission" date="2018-10" db="EMBL/GenBank/DDBJ databases">
        <title>Phylogenomics of Brevibacillus.</title>
        <authorList>
            <person name="Dunlap C."/>
        </authorList>
    </citation>
    <scope>NUCLEOTIDE SEQUENCE [LARGE SCALE GENOMIC DNA]</scope>
    <source>
        <strain evidence="3 4">NRRL NRS 1219</strain>
    </source>
</reference>
<gene>
    <name evidence="2" type="ORF">BAG01nite_23530</name>
    <name evidence="3" type="ORF">EB820_04325</name>
</gene>
<dbReference type="RefSeq" id="WP_005829786.1">
    <property type="nucleotide sequence ID" value="NZ_BJOD01000021.1"/>
</dbReference>
<dbReference type="AlphaFoldDB" id="A0A3M8B739"/>
<dbReference type="EMBL" id="RHHN01000013">
    <property type="protein sequence ID" value="RNB59274.1"/>
    <property type="molecule type" value="Genomic_DNA"/>
</dbReference>
<dbReference type="OrthoDB" id="2990399at2"/>
<evidence type="ECO:0000313" key="2">
    <source>
        <dbReference type="EMBL" id="GED26251.1"/>
    </source>
</evidence>
<evidence type="ECO:0000256" key="1">
    <source>
        <dbReference type="SAM" id="Phobius"/>
    </source>
</evidence>
<organism evidence="3 4">
    <name type="scientific">Brevibacillus agri</name>
    <dbReference type="NCBI Taxonomy" id="51101"/>
    <lineage>
        <taxon>Bacteria</taxon>
        <taxon>Bacillati</taxon>
        <taxon>Bacillota</taxon>
        <taxon>Bacilli</taxon>
        <taxon>Bacillales</taxon>
        <taxon>Paenibacillaceae</taxon>
        <taxon>Brevibacillus</taxon>
    </lineage>
</organism>
<keyword evidence="3" id="KW-0808">Transferase</keyword>
<dbReference type="EMBL" id="BJOD01000021">
    <property type="protein sequence ID" value="GED26251.1"/>
    <property type="molecule type" value="Genomic_DNA"/>
</dbReference>
<keyword evidence="1" id="KW-0812">Transmembrane</keyword>
<evidence type="ECO:0000313" key="5">
    <source>
        <dbReference type="Proteomes" id="UP000317180"/>
    </source>
</evidence>
<comment type="caution">
    <text evidence="3">The sequence shown here is derived from an EMBL/GenBank/DDBJ whole genome shotgun (WGS) entry which is preliminary data.</text>
</comment>
<keyword evidence="1" id="KW-0472">Membrane</keyword>
<proteinExistence type="predicted"/>
<evidence type="ECO:0000313" key="4">
    <source>
        <dbReference type="Proteomes" id="UP000276178"/>
    </source>
</evidence>
<evidence type="ECO:0000313" key="3">
    <source>
        <dbReference type="EMBL" id="RNB59274.1"/>
    </source>
</evidence>
<feature type="transmembrane region" description="Helical" evidence="1">
    <location>
        <begin position="7"/>
        <end position="25"/>
    </location>
</feature>
<dbReference type="Proteomes" id="UP000317180">
    <property type="component" value="Unassembled WGS sequence"/>
</dbReference>
<protein>
    <submittedName>
        <fullName evidence="3">Glycosyltransferase family 2 protein</fullName>
    </submittedName>
</protein>
<name>A0A3M8B739_9BACL</name>
<dbReference type="GO" id="GO:0016740">
    <property type="term" value="F:transferase activity"/>
    <property type="evidence" value="ECO:0007669"/>
    <property type="project" value="UniProtKB-KW"/>
</dbReference>
<reference evidence="2 5" key="2">
    <citation type="submission" date="2019-06" db="EMBL/GenBank/DDBJ databases">
        <title>Whole genome shotgun sequence of Brevibacillus agri NBRC 15538.</title>
        <authorList>
            <person name="Hosoyama A."/>
            <person name="Uohara A."/>
            <person name="Ohji S."/>
            <person name="Ichikawa N."/>
        </authorList>
    </citation>
    <scope>NUCLEOTIDE SEQUENCE [LARGE SCALE GENOMIC DNA]</scope>
    <source>
        <strain evidence="2 5">NBRC 15538</strain>
    </source>
</reference>
<keyword evidence="1" id="KW-1133">Transmembrane helix</keyword>
<dbReference type="Proteomes" id="UP000276178">
    <property type="component" value="Unassembled WGS sequence"/>
</dbReference>
<dbReference type="GeneID" id="82809732"/>
<keyword evidence="5" id="KW-1185">Reference proteome</keyword>
<sequence>MTVMEELVVWLLAAFGCSSLLVMVAERWTSRMNSMTELPQEHYRLLVHNSEQVLERAVRKLLFRSYWSGKPIRITLIEEGSTDDTPRMLAILAREPYGCGFGAADGQPELATGAIVIDLREKREGA</sequence>